<keyword evidence="2" id="KW-1185">Reference proteome</keyword>
<organism evidence="1 2">
    <name type="scientific">Ephemerocybe angulata</name>
    <dbReference type="NCBI Taxonomy" id="980116"/>
    <lineage>
        <taxon>Eukaryota</taxon>
        <taxon>Fungi</taxon>
        <taxon>Dikarya</taxon>
        <taxon>Basidiomycota</taxon>
        <taxon>Agaricomycotina</taxon>
        <taxon>Agaricomycetes</taxon>
        <taxon>Agaricomycetidae</taxon>
        <taxon>Agaricales</taxon>
        <taxon>Agaricineae</taxon>
        <taxon>Psathyrellaceae</taxon>
        <taxon>Ephemerocybe</taxon>
    </lineage>
</organism>
<name>A0A8H5CI19_9AGAR</name>
<evidence type="ECO:0008006" key="3">
    <source>
        <dbReference type="Google" id="ProtNLM"/>
    </source>
</evidence>
<dbReference type="Proteomes" id="UP000541558">
    <property type="component" value="Unassembled WGS sequence"/>
</dbReference>
<dbReference type="OrthoDB" id="2269034at2759"/>
<evidence type="ECO:0000313" key="2">
    <source>
        <dbReference type="Proteomes" id="UP000541558"/>
    </source>
</evidence>
<dbReference type="SUPFAM" id="SSF52047">
    <property type="entry name" value="RNI-like"/>
    <property type="match status" value="1"/>
</dbReference>
<proteinExistence type="predicted"/>
<dbReference type="AlphaFoldDB" id="A0A8H5CI19"/>
<comment type="caution">
    <text evidence="1">The sequence shown here is derived from an EMBL/GenBank/DDBJ whole genome shotgun (WGS) entry which is preliminary data.</text>
</comment>
<evidence type="ECO:0000313" key="1">
    <source>
        <dbReference type="EMBL" id="KAF5340957.1"/>
    </source>
</evidence>
<accession>A0A8H5CI19</accession>
<reference evidence="1 2" key="1">
    <citation type="journal article" date="2020" name="ISME J.">
        <title>Uncovering the hidden diversity of litter-decomposition mechanisms in mushroom-forming fungi.</title>
        <authorList>
            <person name="Floudas D."/>
            <person name="Bentzer J."/>
            <person name="Ahren D."/>
            <person name="Johansson T."/>
            <person name="Persson P."/>
            <person name="Tunlid A."/>
        </authorList>
    </citation>
    <scope>NUCLEOTIDE SEQUENCE [LARGE SCALE GENOMIC DNA]</scope>
    <source>
        <strain evidence="1 2">CBS 175.51</strain>
    </source>
</reference>
<gene>
    <name evidence="1" type="ORF">D9611_005899</name>
</gene>
<dbReference type="EMBL" id="JAACJK010000002">
    <property type="protein sequence ID" value="KAF5340957.1"/>
    <property type="molecule type" value="Genomic_DNA"/>
</dbReference>
<protein>
    <recommendedName>
        <fullName evidence="3">F-box domain-containing protein</fullName>
    </recommendedName>
</protein>
<dbReference type="InterPro" id="IPR032675">
    <property type="entry name" value="LRR_dom_sf"/>
</dbReference>
<dbReference type="Gene3D" id="3.80.10.10">
    <property type="entry name" value="Ribonuclease Inhibitor"/>
    <property type="match status" value="1"/>
</dbReference>
<sequence>MVTQAYSALMSLVIPPPETSGSQDIVTTGATMRVEDTGSMSIGSGAASFPPVDLPHELLIEIFNFACLARGGEANAVNPLFLAKICRSWRAVLFKIRAFWQEANLILNSHYSTQISLLEEWTARAGGLPLSISIADPKSILNTLLPEEELTHLLDLIRILSPQAHSLSLEIPVIFYDRWRDCGLADYSWPLLSNLALSTTLGSSALSDPSHKLDFLSCPILTTTTIKSLFHSHVCLPWRSLLHIRFDSVLCSELYGALESCPLLQTLEAVGINEDDDFSAKTIDLRSLKRLTFELEDEQNDCWACCRLLNLLRPPELRTLVLKLAKSAPFKSFEFDIYPCISQSGCQLSELTVEGASLEETVLIDCLRLLPSLRTLRLSENTWFDAEGDLTPLGPTSLSLMIAASPDGLLMLPNLRALTFAGSDAEFSAELVVEVLASRWDNLGDDVEAHATLQSVTIIPERGDASLWEVDKDQQAIFENWRRRGYSVKVE</sequence>